<keyword evidence="5 6" id="KW-0472">Membrane</keyword>
<evidence type="ECO:0000256" key="5">
    <source>
        <dbReference type="ARBA" id="ARBA00023136"/>
    </source>
</evidence>
<dbReference type="AlphaFoldDB" id="A0A1M6DSA1"/>
<keyword evidence="8" id="KW-1185">Reference proteome</keyword>
<dbReference type="GO" id="GO:0043190">
    <property type="term" value="C:ATP-binding cassette (ABC) transporter complex"/>
    <property type="evidence" value="ECO:0007669"/>
    <property type="project" value="InterPro"/>
</dbReference>
<keyword evidence="4 6" id="KW-1133">Transmembrane helix</keyword>
<dbReference type="NCBIfam" id="TIGR02454">
    <property type="entry name" value="ECF_T_CbiQ"/>
    <property type="match status" value="1"/>
</dbReference>
<dbReference type="InterPro" id="IPR052770">
    <property type="entry name" value="Cobalt_transport_CbiQ"/>
</dbReference>
<dbReference type="STRING" id="1122934.SAMN02745691_00788"/>
<protein>
    <submittedName>
        <fullName evidence="7">Cobalt/nickel transport system permease protein</fullName>
    </submittedName>
</protein>
<reference evidence="7 8" key="1">
    <citation type="submission" date="2016-11" db="EMBL/GenBank/DDBJ databases">
        <authorList>
            <person name="Jaros S."/>
            <person name="Januszkiewicz K."/>
            <person name="Wedrychowicz H."/>
        </authorList>
    </citation>
    <scope>NUCLEOTIDE SEQUENCE [LARGE SCALE GENOMIC DNA]</scope>
    <source>
        <strain evidence="7 8">DSM 15970</strain>
    </source>
</reference>
<feature type="transmembrane region" description="Helical" evidence="6">
    <location>
        <begin position="255"/>
        <end position="274"/>
    </location>
</feature>
<dbReference type="OrthoDB" id="9815246at2"/>
<evidence type="ECO:0000313" key="7">
    <source>
        <dbReference type="EMBL" id="SHI75888.1"/>
    </source>
</evidence>
<dbReference type="GO" id="GO:0006824">
    <property type="term" value="P:cobalt ion transport"/>
    <property type="evidence" value="ECO:0007669"/>
    <property type="project" value="InterPro"/>
</dbReference>
<dbReference type="InterPro" id="IPR012809">
    <property type="entry name" value="ECF_CbiQ"/>
</dbReference>
<dbReference type="PANTHER" id="PTHR43723">
    <property type="entry name" value="COBALT TRANSPORT PROTEIN CBIQ"/>
    <property type="match status" value="1"/>
</dbReference>
<dbReference type="InterPro" id="IPR003339">
    <property type="entry name" value="ABC/ECF_trnsptr_transmembrane"/>
</dbReference>
<dbReference type="CDD" id="cd16914">
    <property type="entry name" value="EcfT"/>
    <property type="match status" value="1"/>
</dbReference>
<feature type="transmembrane region" description="Helical" evidence="6">
    <location>
        <begin position="136"/>
        <end position="154"/>
    </location>
</feature>
<gene>
    <name evidence="7" type="ORF">SAMN02745691_00788</name>
</gene>
<feature type="transmembrane region" description="Helical" evidence="6">
    <location>
        <begin position="84"/>
        <end position="106"/>
    </location>
</feature>
<dbReference type="Proteomes" id="UP000184342">
    <property type="component" value="Unassembled WGS sequence"/>
</dbReference>
<keyword evidence="3 6" id="KW-0812">Transmembrane</keyword>
<evidence type="ECO:0000256" key="1">
    <source>
        <dbReference type="ARBA" id="ARBA00004651"/>
    </source>
</evidence>
<feature type="transmembrane region" description="Helical" evidence="6">
    <location>
        <begin position="166"/>
        <end position="187"/>
    </location>
</feature>
<comment type="subcellular location">
    <subcellularLocation>
        <location evidence="1">Cell membrane</location>
        <topology evidence="1">Multi-pass membrane protein</topology>
    </subcellularLocation>
</comment>
<dbReference type="RefSeq" id="WP_073993055.1">
    <property type="nucleotide sequence ID" value="NZ_FQYT01000006.1"/>
</dbReference>
<keyword evidence="2" id="KW-1003">Cell membrane</keyword>
<accession>A0A1M6DSA1</accession>
<evidence type="ECO:0000256" key="3">
    <source>
        <dbReference type="ARBA" id="ARBA00022692"/>
    </source>
</evidence>
<dbReference type="PANTHER" id="PTHR43723:SF1">
    <property type="entry name" value="COBALT TRANSPORT PROTEIN CBIQ"/>
    <property type="match status" value="1"/>
</dbReference>
<feature type="transmembrane region" description="Helical" evidence="6">
    <location>
        <begin position="208"/>
        <end position="225"/>
    </location>
</feature>
<organism evidence="7 8">
    <name type="scientific">Parasporobacterium paucivorans DSM 15970</name>
    <dbReference type="NCBI Taxonomy" id="1122934"/>
    <lineage>
        <taxon>Bacteria</taxon>
        <taxon>Bacillati</taxon>
        <taxon>Bacillota</taxon>
        <taxon>Clostridia</taxon>
        <taxon>Lachnospirales</taxon>
        <taxon>Lachnospiraceae</taxon>
        <taxon>Parasporobacterium</taxon>
    </lineage>
</organism>
<dbReference type="Pfam" id="PF02361">
    <property type="entry name" value="CbiQ"/>
    <property type="match status" value="1"/>
</dbReference>
<feature type="transmembrane region" description="Helical" evidence="6">
    <location>
        <begin position="43"/>
        <end position="72"/>
    </location>
</feature>
<sequence>MKIVKDGIRGSNNMFGHTHDEHFSIDCFAYKSKMNHWNPTYKVFLALVTIIMCLVLNNLFVSLFVIMAMTYLIVVKSGLNMREYISVMSIPFTFLLLATLAVGFDFSRHPAGEINMDLGYFYLITSKRSLLEMFRLFIRSYAAVSALQMMTLTTSSSEIISVLKKMHVPVIVIEMMNMIYRYIFILLELNNKMKKSAHARLGYCDFRTACYSFGSIAGNILVVSLKKAETYYNAMEARCYDGEYSFLQENKKTEGVHIAGASVFVAFLLIIWFATK</sequence>
<dbReference type="EMBL" id="FQYT01000006">
    <property type="protein sequence ID" value="SHI75888.1"/>
    <property type="molecule type" value="Genomic_DNA"/>
</dbReference>
<evidence type="ECO:0000256" key="6">
    <source>
        <dbReference type="SAM" id="Phobius"/>
    </source>
</evidence>
<evidence type="ECO:0000256" key="2">
    <source>
        <dbReference type="ARBA" id="ARBA00022475"/>
    </source>
</evidence>
<name>A0A1M6DSA1_9FIRM</name>
<evidence type="ECO:0000313" key="8">
    <source>
        <dbReference type="Proteomes" id="UP000184342"/>
    </source>
</evidence>
<evidence type="ECO:0000256" key="4">
    <source>
        <dbReference type="ARBA" id="ARBA00022989"/>
    </source>
</evidence>
<proteinExistence type="predicted"/>